<protein>
    <submittedName>
        <fullName evidence="2">Uncharacterized protein</fullName>
    </submittedName>
</protein>
<proteinExistence type="predicted"/>
<gene>
    <name evidence="2" type="primary">Acey_s0733.g1924</name>
    <name evidence="2" type="ORF">Y032_0733g1924</name>
</gene>
<evidence type="ECO:0000256" key="1">
    <source>
        <dbReference type="SAM" id="MobiDB-lite"/>
    </source>
</evidence>
<evidence type="ECO:0000313" key="2">
    <source>
        <dbReference type="EMBL" id="EYC38207.1"/>
    </source>
</evidence>
<feature type="compositionally biased region" description="Polar residues" evidence="1">
    <location>
        <begin position="46"/>
        <end position="61"/>
    </location>
</feature>
<reference evidence="3" key="1">
    <citation type="journal article" date="2015" name="Nat. Genet.">
        <title>The genome and transcriptome of the zoonotic hookworm Ancylostoma ceylanicum identify infection-specific gene families.</title>
        <authorList>
            <person name="Schwarz E.M."/>
            <person name="Hu Y."/>
            <person name="Antoshechkin I."/>
            <person name="Miller M.M."/>
            <person name="Sternberg P.W."/>
            <person name="Aroian R.V."/>
        </authorList>
    </citation>
    <scope>NUCLEOTIDE SEQUENCE</scope>
    <source>
        <strain evidence="3">HY135</strain>
    </source>
</reference>
<feature type="compositionally biased region" description="Basic residues" evidence="1">
    <location>
        <begin position="62"/>
        <end position="74"/>
    </location>
</feature>
<comment type="caution">
    <text evidence="2">The sequence shown here is derived from an EMBL/GenBank/DDBJ whole genome shotgun (WGS) entry which is preliminary data.</text>
</comment>
<dbReference type="AlphaFoldDB" id="A0A016WFY9"/>
<keyword evidence="3" id="KW-1185">Reference proteome</keyword>
<dbReference type="EMBL" id="JARK01000333">
    <property type="protein sequence ID" value="EYC38207.1"/>
    <property type="molecule type" value="Genomic_DNA"/>
</dbReference>
<dbReference type="OrthoDB" id="5873297at2759"/>
<feature type="region of interest" description="Disordered" evidence="1">
    <location>
        <begin position="46"/>
        <end position="86"/>
    </location>
</feature>
<accession>A0A016WFY9</accession>
<sequence length="155" mass="17700">MKTRSRPMDLQQFYREDHTFYKSSLATSTARLALEERLRNFTSVPTAYSGTNRERGSSSLSCRRRPSKLLHKSRSQPPYDGRGSNRVKGAIMKSTTLLPAEFCLTDGGVVPKFYTGSDHHLLRTRFFSRKGEKAAKYEKCSHYKCIVYEVGSAFE</sequence>
<dbReference type="Proteomes" id="UP000024635">
    <property type="component" value="Unassembled WGS sequence"/>
</dbReference>
<organism evidence="2 3">
    <name type="scientific">Ancylostoma ceylanicum</name>
    <dbReference type="NCBI Taxonomy" id="53326"/>
    <lineage>
        <taxon>Eukaryota</taxon>
        <taxon>Metazoa</taxon>
        <taxon>Ecdysozoa</taxon>
        <taxon>Nematoda</taxon>
        <taxon>Chromadorea</taxon>
        <taxon>Rhabditida</taxon>
        <taxon>Rhabditina</taxon>
        <taxon>Rhabditomorpha</taxon>
        <taxon>Strongyloidea</taxon>
        <taxon>Ancylostomatidae</taxon>
        <taxon>Ancylostomatinae</taxon>
        <taxon>Ancylostoma</taxon>
    </lineage>
</organism>
<name>A0A016WFY9_9BILA</name>
<evidence type="ECO:0000313" key="3">
    <source>
        <dbReference type="Proteomes" id="UP000024635"/>
    </source>
</evidence>